<sequence length="64" mass="7838">MDIRKKFKTIKCLYNWGIIYDPKTNEKLNFKSKRVYCVTSWAWIMTYQKSEEDIPEIIRIVFVD</sequence>
<dbReference type="EMBL" id="BK059105">
    <property type="protein sequence ID" value="DAE30854.1"/>
    <property type="molecule type" value="Genomic_DNA"/>
</dbReference>
<proteinExistence type="predicted"/>
<protein>
    <submittedName>
        <fullName evidence="1">Uncharacterized protein</fullName>
    </submittedName>
</protein>
<name>A0A8S5RHI7_9VIRU</name>
<organism evidence="1">
    <name type="scientific">virus sp. ctML55</name>
    <dbReference type="NCBI Taxonomy" id="2827627"/>
    <lineage>
        <taxon>Viruses</taxon>
    </lineage>
</organism>
<accession>A0A8S5RHI7</accession>
<evidence type="ECO:0000313" key="1">
    <source>
        <dbReference type="EMBL" id="DAE30854.1"/>
    </source>
</evidence>
<reference evidence="1" key="1">
    <citation type="journal article" date="2021" name="Proc. Natl. Acad. Sci. U.S.A.">
        <title>A Catalog of Tens of Thousands of Viruses from Human Metagenomes Reveals Hidden Associations with Chronic Diseases.</title>
        <authorList>
            <person name="Tisza M.J."/>
            <person name="Buck C.B."/>
        </authorList>
    </citation>
    <scope>NUCLEOTIDE SEQUENCE</scope>
    <source>
        <strain evidence="1">CtML55</strain>
    </source>
</reference>